<proteinExistence type="predicted"/>
<organism evidence="2">
    <name type="scientific">hydrothermal vent metagenome</name>
    <dbReference type="NCBI Taxonomy" id="652676"/>
    <lineage>
        <taxon>unclassified sequences</taxon>
        <taxon>metagenomes</taxon>
        <taxon>ecological metagenomes</taxon>
    </lineage>
</organism>
<accession>A0A3B1DXK4</accession>
<evidence type="ECO:0000313" key="2">
    <source>
        <dbReference type="EMBL" id="VAX41104.1"/>
    </source>
</evidence>
<evidence type="ECO:0000256" key="1">
    <source>
        <dbReference type="SAM" id="MobiDB-lite"/>
    </source>
</evidence>
<sequence length="210" mass="22178">MIGYLVPNRMLFLWSPFGRAADEIDEQQTVGQAADHLIQGGWGMTRTTQGGALLADRGGWQGLSRERSLVRERNGVWNATEGKAGSRRRAPQQCVAGVGPARAGRRLCRGVPAARVGKPAPGGCRSWDGHARPDDMHDNPAAGHRDGGCAGRGLGSGRARAGRAVGHRAKYSKCPRQHGHAHRAPPCTIECITTPPGCVSRSPHCGGATS</sequence>
<reference evidence="2" key="1">
    <citation type="submission" date="2018-06" db="EMBL/GenBank/DDBJ databases">
        <authorList>
            <person name="Zhirakovskaya E."/>
        </authorList>
    </citation>
    <scope>NUCLEOTIDE SEQUENCE</scope>
</reference>
<dbReference type="EMBL" id="UOGK01000491">
    <property type="protein sequence ID" value="VAX41104.1"/>
    <property type="molecule type" value="Genomic_DNA"/>
</dbReference>
<gene>
    <name evidence="2" type="ORF">MNBD_PLANCTO03-2228</name>
</gene>
<dbReference type="AlphaFoldDB" id="A0A3B1DXK4"/>
<name>A0A3B1DXK4_9ZZZZ</name>
<feature type="region of interest" description="Disordered" evidence="1">
    <location>
        <begin position="141"/>
        <end position="164"/>
    </location>
</feature>
<protein>
    <submittedName>
        <fullName evidence="2">Uncharacterized protein</fullName>
    </submittedName>
</protein>